<dbReference type="Pfam" id="PF00497">
    <property type="entry name" value="SBP_bac_3"/>
    <property type="match status" value="1"/>
</dbReference>
<feature type="domain" description="Solute-binding protein family 3/N-terminal" evidence="4">
    <location>
        <begin position="36"/>
        <end position="255"/>
    </location>
</feature>
<comment type="similarity">
    <text evidence="1">Belongs to the bacterial solute-binding protein 3 family.</text>
</comment>
<dbReference type="PANTHER" id="PTHR35936">
    <property type="entry name" value="MEMBRANE-BOUND LYTIC MUREIN TRANSGLYCOSYLASE F"/>
    <property type="match status" value="1"/>
</dbReference>
<accession>A0A1T4QVP9</accession>
<keyword evidence="2 3" id="KW-0732">Signal</keyword>
<feature type="chain" id="PRO_5012210984" description="Solute-binding protein family 3/N-terminal domain-containing protein" evidence="3">
    <location>
        <begin position="25"/>
        <end position="266"/>
    </location>
</feature>
<proteinExistence type="inferred from homology"/>
<organism evidence="5 6">
    <name type="scientific">Oceanospirillum multiglobuliferum</name>
    <dbReference type="NCBI Taxonomy" id="64969"/>
    <lineage>
        <taxon>Bacteria</taxon>
        <taxon>Pseudomonadati</taxon>
        <taxon>Pseudomonadota</taxon>
        <taxon>Gammaproteobacteria</taxon>
        <taxon>Oceanospirillales</taxon>
        <taxon>Oceanospirillaceae</taxon>
        <taxon>Oceanospirillum</taxon>
    </lineage>
</organism>
<name>A0A1T4QVP9_9GAMM</name>
<feature type="signal peptide" evidence="3">
    <location>
        <begin position="1"/>
        <end position="24"/>
    </location>
</feature>
<evidence type="ECO:0000313" key="6">
    <source>
        <dbReference type="Proteomes" id="UP000191418"/>
    </source>
</evidence>
<evidence type="ECO:0000256" key="3">
    <source>
        <dbReference type="SAM" id="SignalP"/>
    </source>
</evidence>
<evidence type="ECO:0000313" key="5">
    <source>
        <dbReference type="EMBL" id="OPX57097.1"/>
    </source>
</evidence>
<evidence type="ECO:0000259" key="4">
    <source>
        <dbReference type="Pfam" id="PF00497"/>
    </source>
</evidence>
<dbReference type="AlphaFoldDB" id="A0A1T4QVP9"/>
<keyword evidence="6" id="KW-1185">Reference proteome</keyword>
<dbReference type="SUPFAM" id="SSF53850">
    <property type="entry name" value="Periplasmic binding protein-like II"/>
    <property type="match status" value="1"/>
</dbReference>
<reference evidence="5 6" key="1">
    <citation type="submission" date="2017-01" db="EMBL/GenBank/DDBJ databases">
        <title>Genome Sequencing of a Marine Spirillum, Oceanospirillum multiglobuliferum ATCC 33336, from Japan.</title>
        <authorList>
            <person name="Carney J.G."/>
            <person name="Trachtenberg A.M."/>
            <person name="Rheaume B.A."/>
            <person name="Linnane J.D."/>
            <person name="Pitts N.L."/>
            <person name="Mykles D.L."/>
            <person name="Maclea K.S."/>
        </authorList>
    </citation>
    <scope>NUCLEOTIDE SEQUENCE [LARGE SCALE GENOMIC DNA]</scope>
    <source>
        <strain evidence="5 6">ATCC 33336</strain>
    </source>
</reference>
<gene>
    <name evidence="5" type="ORF">BTE48_01330</name>
</gene>
<protein>
    <recommendedName>
        <fullName evidence="4">Solute-binding protein family 3/N-terminal domain-containing protein</fullName>
    </recommendedName>
</protein>
<dbReference type="OrthoDB" id="7677520at2"/>
<evidence type="ECO:0000256" key="2">
    <source>
        <dbReference type="ARBA" id="ARBA00022729"/>
    </source>
</evidence>
<dbReference type="Gene3D" id="3.40.190.10">
    <property type="entry name" value="Periplasmic binding protein-like II"/>
    <property type="match status" value="2"/>
</dbReference>
<sequence length="266" mass="30158">MPLIKTVVMMLALTSVGFTSQLKADSSCSGLTASGNAEYPPYLWRSPKDPRQLVGAIRYLIDDLAKETSTKISLIYSGPWGRVQQETAAGRVDMIAGAFFTQPRTLYMDYLYPAFQKTQTSVWFNTEHPIAYSEWSDLKSLQGMTVINNSFGQEFDEYAKSDLNISYVASLEQALRMLNAQRVDYLVYEENPAKAYAKQLDINNIETSTTPITEQALFLTMSQKSACNNQAFKHKLEQTLIQFAEEGRMEQYLERALNDWAMQTPK</sequence>
<comment type="caution">
    <text evidence="5">The sequence shown here is derived from an EMBL/GenBank/DDBJ whole genome shotgun (WGS) entry which is preliminary data.</text>
</comment>
<dbReference type="InterPro" id="IPR001638">
    <property type="entry name" value="Solute-binding_3/MltF_N"/>
</dbReference>
<dbReference type="EMBL" id="MTSM01000001">
    <property type="protein sequence ID" value="OPX57097.1"/>
    <property type="molecule type" value="Genomic_DNA"/>
</dbReference>
<dbReference type="RefSeq" id="WP_078745621.1">
    <property type="nucleotide sequence ID" value="NZ_FUXG01000013.1"/>
</dbReference>
<dbReference type="STRING" id="64969.SAMN02745127_02034"/>
<dbReference type="PANTHER" id="PTHR35936:SF6">
    <property type="entry name" value="AMINO ACID ABC TRANSPORTER SUBSTRATE-BINDING PAAT FAMILY PROTEIN"/>
    <property type="match status" value="1"/>
</dbReference>
<dbReference type="Proteomes" id="UP000191418">
    <property type="component" value="Unassembled WGS sequence"/>
</dbReference>
<evidence type="ECO:0000256" key="1">
    <source>
        <dbReference type="ARBA" id="ARBA00010333"/>
    </source>
</evidence>